<dbReference type="GO" id="GO:0016020">
    <property type="term" value="C:membrane"/>
    <property type="evidence" value="ECO:0007669"/>
    <property type="project" value="UniProtKB-SubCell"/>
</dbReference>
<reference evidence="10 11" key="1">
    <citation type="journal article" date="2023" name="bioRxiv">
        <title>Conserved and derived expression patterns and positive selection on dental genes reveal complex evolutionary context of ever-growing rodent molars.</title>
        <authorList>
            <person name="Calamari Z.T."/>
            <person name="Song A."/>
            <person name="Cohen E."/>
            <person name="Akter M."/>
            <person name="Roy R.D."/>
            <person name="Hallikas O."/>
            <person name="Christensen M.M."/>
            <person name="Li P."/>
            <person name="Marangoni P."/>
            <person name="Jernvall J."/>
            <person name="Klein O.D."/>
        </authorList>
    </citation>
    <scope>NUCLEOTIDE SEQUENCE [LARGE SCALE GENOMIC DNA]</scope>
    <source>
        <strain evidence="10">V071</strain>
    </source>
</reference>
<evidence type="ECO:0000256" key="5">
    <source>
        <dbReference type="ARBA" id="ARBA00022989"/>
    </source>
</evidence>
<accession>A0AAW0H9F4</accession>
<feature type="region of interest" description="Disordered" evidence="7">
    <location>
        <begin position="413"/>
        <end position="439"/>
    </location>
</feature>
<feature type="signal peptide" evidence="9">
    <location>
        <begin position="1"/>
        <end position="18"/>
    </location>
</feature>
<evidence type="ECO:0000256" key="6">
    <source>
        <dbReference type="ARBA" id="ARBA00023136"/>
    </source>
</evidence>
<sequence length="482" mass="53559">MLCVLLLCECLLLITGHAHDDDWIDPTDMLNYDAASGTMRKSQVFVENCEKKKMKDYESQSNPVFRRYLNKILIEAGKLGLPDENKADVRYDAEILLTRQTLLDIQKFLSGEEWKPGALDDALSDILVNFKCHDSEAWKWRFEDYFGVDAYNAFMVRCHEDPHSQHSFPPSGQVTFAEHQANVAKMAPLNNVCAEKMDWAGSLWEWFRSSWTYKDDSCQKYYELLLVNPILLVPPTKALAITFTNFVTEPLKHIGKGTGEFIKALMKEIPVLLQIPVLVIMALAVLSFCYGAGKSVPMLRLLGGPEREPPRALEPGDRQQQKQLDYRFHGGAGDAEFCYRGHAGSTEQGPNYMTHACNRDGLRQRHVDMRFHTGNKSPEVLRAYDLPDTEAQEHPEVVPSHKSSIVNTNLKEIGGLPGESTPTEHSQSAKTVSGQGARTAEVSPTAEKALVMLDSACSPQGGATHSPGTATCVTDPVSSPCG</sequence>
<dbReference type="GO" id="GO:0005783">
    <property type="term" value="C:endoplasmic reticulum"/>
    <property type="evidence" value="ECO:0007669"/>
    <property type="project" value="TreeGrafter"/>
</dbReference>
<evidence type="ECO:0000256" key="8">
    <source>
        <dbReference type="SAM" id="Phobius"/>
    </source>
</evidence>
<evidence type="ECO:0000256" key="3">
    <source>
        <dbReference type="ARBA" id="ARBA00015571"/>
    </source>
</evidence>
<evidence type="ECO:0000313" key="10">
    <source>
        <dbReference type="EMBL" id="KAK7799308.1"/>
    </source>
</evidence>
<feature type="region of interest" description="Disordered" evidence="7">
    <location>
        <begin position="461"/>
        <end position="482"/>
    </location>
</feature>
<organism evidence="10 11">
    <name type="scientific">Myodes glareolus</name>
    <name type="common">Bank vole</name>
    <name type="synonym">Clethrionomys glareolus</name>
    <dbReference type="NCBI Taxonomy" id="447135"/>
    <lineage>
        <taxon>Eukaryota</taxon>
        <taxon>Metazoa</taxon>
        <taxon>Chordata</taxon>
        <taxon>Craniata</taxon>
        <taxon>Vertebrata</taxon>
        <taxon>Euteleostomi</taxon>
        <taxon>Mammalia</taxon>
        <taxon>Eutheria</taxon>
        <taxon>Euarchontoglires</taxon>
        <taxon>Glires</taxon>
        <taxon>Rodentia</taxon>
        <taxon>Myomorpha</taxon>
        <taxon>Muroidea</taxon>
        <taxon>Cricetidae</taxon>
        <taxon>Arvicolinae</taxon>
        <taxon>Myodes</taxon>
    </lineage>
</organism>
<dbReference type="AlphaFoldDB" id="A0AAW0H9F4"/>
<keyword evidence="11" id="KW-1185">Reference proteome</keyword>
<keyword evidence="5 8" id="KW-1133">Transmembrane helix</keyword>
<proteinExistence type="inferred from homology"/>
<keyword evidence="6 8" id="KW-0472">Membrane</keyword>
<evidence type="ECO:0000256" key="9">
    <source>
        <dbReference type="SAM" id="SignalP"/>
    </source>
</evidence>
<feature type="transmembrane region" description="Helical" evidence="8">
    <location>
        <begin position="271"/>
        <end position="292"/>
    </location>
</feature>
<keyword evidence="9" id="KW-0732">Signal</keyword>
<feature type="compositionally biased region" description="Polar residues" evidence="7">
    <location>
        <begin position="420"/>
        <end position="436"/>
    </location>
</feature>
<dbReference type="PANTHER" id="PTHR34093:SF1">
    <property type="entry name" value="CHLORIDE CHANNEL CLIC-LIKE PROTEIN 1"/>
    <property type="match status" value="1"/>
</dbReference>
<evidence type="ECO:0000256" key="1">
    <source>
        <dbReference type="ARBA" id="ARBA00004141"/>
    </source>
</evidence>
<evidence type="ECO:0000256" key="2">
    <source>
        <dbReference type="ARBA" id="ARBA00005944"/>
    </source>
</evidence>
<dbReference type="EMBL" id="JBBHLL010000626">
    <property type="protein sequence ID" value="KAK7799308.1"/>
    <property type="molecule type" value="Genomic_DNA"/>
</dbReference>
<dbReference type="InterPro" id="IPR009231">
    <property type="entry name" value="Chloride_chnl_CLIC-like"/>
</dbReference>
<dbReference type="GO" id="GO:0005254">
    <property type="term" value="F:chloride channel activity"/>
    <property type="evidence" value="ECO:0007669"/>
    <property type="project" value="TreeGrafter"/>
</dbReference>
<dbReference type="PANTHER" id="PTHR34093">
    <property type="entry name" value="CHLORIDE CHANNEL CLIC-LIKE PROTEIN 1"/>
    <property type="match status" value="1"/>
</dbReference>
<evidence type="ECO:0000256" key="4">
    <source>
        <dbReference type="ARBA" id="ARBA00022692"/>
    </source>
</evidence>
<comment type="caution">
    <text evidence="10">The sequence shown here is derived from an EMBL/GenBank/DDBJ whole genome shotgun (WGS) entry which is preliminary data.</text>
</comment>
<comment type="subcellular location">
    <subcellularLocation>
        <location evidence="1">Membrane</location>
        <topology evidence="1">Multi-pass membrane protein</topology>
    </subcellularLocation>
</comment>
<feature type="chain" id="PRO_5043945527" description="Chloride channel CLIC-like protein 1" evidence="9">
    <location>
        <begin position="19"/>
        <end position="482"/>
    </location>
</feature>
<evidence type="ECO:0000313" key="11">
    <source>
        <dbReference type="Proteomes" id="UP001488838"/>
    </source>
</evidence>
<evidence type="ECO:0000256" key="7">
    <source>
        <dbReference type="SAM" id="MobiDB-lite"/>
    </source>
</evidence>
<feature type="compositionally biased region" description="Polar residues" evidence="7">
    <location>
        <begin position="461"/>
        <end position="472"/>
    </location>
</feature>
<comment type="similarity">
    <text evidence="2">Belongs to the chloride channel MCLC family.</text>
</comment>
<protein>
    <recommendedName>
        <fullName evidence="3">Chloride channel CLIC-like protein 1</fullName>
    </recommendedName>
</protein>
<dbReference type="Pfam" id="PF05934">
    <property type="entry name" value="MCLC"/>
    <property type="match status" value="3"/>
</dbReference>
<keyword evidence="4 8" id="KW-0812">Transmembrane</keyword>
<dbReference type="Proteomes" id="UP001488838">
    <property type="component" value="Unassembled WGS sequence"/>
</dbReference>
<gene>
    <name evidence="10" type="ORF">U0070_019120</name>
</gene>
<name>A0AAW0H9F4_MYOGA</name>